<comment type="caution">
    <text evidence="1">The sequence shown here is derived from an EMBL/GenBank/DDBJ whole genome shotgun (WGS) entry which is preliminary data.</text>
</comment>
<proteinExistence type="predicted"/>
<dbReference type="AlphaFoldDB" id="A0A2I0LDX3"/>
<name>A0A2I0LDX3_PUNGR</name>
<reference evidence="1 2" key="1">
    <citation type="submission" date="2017-11" db="EMBL/GenBank/DDBJ databases">
        <title>De-novo sequencing of pomegranate (Punica granatum L.) genome.</title>
        <authorList>
            <person name="Akparov Z."/>
            <person name="Amiraslanov A."/>
            <person name="Hajiyeva S."/>
            <person name="Abbasov M."/>
            <person name="Kaur K."/>
            <person name="Hamwieh A."/>
            <person name="Solovyev V."/>
            <person name="Salamov A."/>
            <person name="Braich B."/>
            <person name="Kosarev P."/>
            <person name="Mahmoud A."/>
            <person name="Hajiyev E."/>
            <person name="Babayeva S."/>
            <person name="Izzatullayeva V."/>
            <person name="Mammadov A."/>
            <person name="Mammadov A."/>
            <person name="Sharifova S."/>
            <person name="Ojaghi J."/>
            <person name="Eynullazada K."/>
            <person name="Bayramov B."/>
            <person name="Abdulazimova A."/>
            <person name="Shahmuradov I."/>
        </authorList>
    </citation>
    <scope>NUCLEOTIDE SEQUENCE [LARGE SCALE GENOMIC DNA]</scope>
    <source>
        <strain evidence="2">cv. AG2017</strain>
        <tissue evidence="1">Leaf</tissue>
    </source>
</reference>
<dbReference type="Proteomes" id="UP000233551">
    <property type="component" value="Unassembled WGS sequence"/>
</dbReference>
<gene>
    <name evidence="1" type="ORF">CRG98_000729</name>
</gene>
<accession>A0A2I0LDX3</accession>
<protein>
    <submittedName>
        <fullName evidence="1">Uncharacterized protein</fullName>
    </submittedName>
</protein>
<evidence type="ECO:0000313" key="1">
    <source>
        <dbReference type="EMBL" id="PKI78868.1"/>
    </source>
</evidence>
<organism evidence="1 2">
    <name type="scientific">Punica granatum</name>
    <name type="common">Pomegranate</name>
    <dbReference type="NCBI Taxonomy" id="22663"/>
    <lineage>
        <taxon>Eukaryota</taxon>
        <taxon>Viridiplantae</taxon>
        <taxon>Streptophyta</taxon>
        <taxon>Embryophyta</taxon>
        <taxon>Tracheophyta</taxon>
        <taxon>Spermatophyta</taxon>
        <taxon>Magnoliopsida</taxon>
        <taxon>eudicotyledons</taxon>
        <taxon>Gunneridae</taxon>
        <taxon>Pentapetalae</taxon>
        <taxon>rosids</taxon>
        <taxon>malvids</taxon>
        <taxon>Myrtales</taxon>
        <taxon>Lythraceae</taxon>
        <taxon>Punica</taxon>
    </lineage>
</organism>
<sequence>MTNVRCRHKICRQKQTTSLWSPAMSKTGFRASYASGTFLHENANLRLVKTVFSRISTIRRQIVHFGQNCHSWVNSDSPAPVADLPHACRAHLACPSLVSAHPRVRVSTNRAPTSLWLACMHAHACPHSLDVHTFVLTSRTFIQVFNQVTRLSNTSPTLSSYPEAR</sequence>
<keyword evidence="2" id="KW-1185">Reference proteome</keyword>
<dbReference type="EMBL" id="PGOL01000032">
    <property type="protein sequence ID" value="PKI78868.1"/>
    <property type="molecule type" value="Genomic_DNA"/>
</dbReference>
<evidence type="ECO:0000313" key="2">
    <source>
        <dbReference type="Proteomes" id="UP000233551"/>
    </source>
</evidence>